<keyword evidence="1" id="KW-0378">Hydrolase</keyword>
<dbReference type="PROSITE" id="PS50056">
    <property type="entry name" value="TYR_PHOSPHATASE_2"/>
    <property type="match status" value="1"/>
</dbReference>
<reference evidence="5 6" key="1">
    <citation type="journal article" date="2021" name="J. Hered.">
        <title>A chromosome-level genome assembly of the parasitoid wasp, Cotesia glomerata (Hymenoptera: Braconidae).</title>
        <authorList>
            <person name="Pinto B.J."/>
            <person name="Weis J.J."/>
            <person name="Gamble T."/>
            <person name="Ode P.J."/>
            <person name="Paul R."/>
            <person name="Zaspel J.M."/>
        </authorList>
    </citation>
    <scope>NUCLEOTIDE SEQUENCE [LARGE SCALE GENOMIC DNA]</scope>
    <source>
        <strain evidence="5">CgM1</strain>
    </source>
</reference>
<dbReference type="Pfam" id="PF00782">
    <property type="entry name" value="DSPc"/>
    <property type="match status" value="1"/>
</dbReference>
<accession>A0AAV7IFC5</accession>
<evidence type="ECO:0000313" key="5">
    <source>
        <dbReference type="EMBL" id="KAH0551210.1"/>
    </source>
</evidence>
<proteinExistence type="predicted"/>
<evidence type="ECO:0000259" key="3">
    <source>
        <dbReference type="PROSITE" id="PS50054"/>
    </source>
</evidence>
<evidence type="ECO:0000259" key="4">
    <source>
        <dbReference type="PROSITE" id="PS50056"/>
    </source>
</evidence>
<evidence type="ECO:0008006" key="7">
    <source>
        <dbReference type="Google" id="ProtNLM"/>
    </source>
</evidence>
<dbReference type="GO" id="GO:0008579">
    <property type="term" value="F:JUN kinase phosphatase activity"/>
    <property type="evidence" value="ECO:0007669"/>
    <property type="project" value="TreeGrafter"/>
</dbReference>
<keyword evidence="2" id="KW-0904">Protein phosphatase</keyword>
<dbReference type="EMBL" id="JAHXZJ010001516">
    <property type="protein sequence ID" value="KAH0551210.1"/>
    <property type="molecule type" value="Genomic_DNA"/>
</dbReference>
<evidence type="ECO:0000313" key="6">
    <source>
        <dbReference type="Proteomes" id="UP000826195"/>
    </source>
</evidence>
<dbReference type="PANTHER" id="PTHR46377:SF1">
    <property type="entry name" value="DUAL SPECIFICITY PROTEIN PHOSPHATASE 19"/>
    <property type="match status" value="1"/>
</dbReference>
<organism evidence="5 6">
    <name type="scientific">Cotesia glomerata</name>
    <name type="common">Lepidopteran parasitic wasp</name>
    <name type="synonym">Apanteles glomeratus</name>
    <dbReference type="NCBI Taxonomy" id="32391"/>
    <lineage>
        <taxon>Eukaryota</taxon>
        <taxon>Metazoa</taxon>
        <taxon>Ecdysozoa</taxon>
        <taxon>Arthropoda</taxon>
        <taxon>Hexapoda</taxon>
        <taxon>Insecta</taxon>
        <taxon>Pterygota</taxon>
        <taxon>Neoptera</taxon>
        <taxon>Endopterygota</taxon>
        <taxon>Hymenoptera</taxon>
        <taxon>Apocrita</taxon>
        <taxon>Ichneumonoidea</taxon>
        <taxon>Braconidae</taxon>
        <taxon>Microgastrinae</taxon>
        <taxon>Cotesia</taxon>
    </lineage>
</organism>
<protein>
    <recommendedName>
        <fullName evidence="7">Dual specificity protein phosphatase 19</fullName>
    </recommendedName>
</protein>
<dbReference type="InterPro" id="IPR000340">
    <property type="entry name" value="Dual-sp_phosphatase_cat-dom"/>
</dbReference>
<dbReference type="PROSITE" id="PS00383">
    <property type="entry name" value="TYR_PHOSPHATASE_1"/>
    <property type="match status" value="1"/>
</dbReference>
<dbReference type="GO" id="GO:0005737">
    <property type="term" value="C:cytoplasm"/>
    <property type="evidence" value="ECO:0007669"/>
    <property type="project" value="TreeGrafter"/>
</dbReference>
<keyword evidence="6" id="KW-1185">Reference proteome</keyword>
<dbReference type="Gene3D" id="3.90.190.10">
    <property type="entry name" value="Protein tyrosine phosphatase superfamily"/>
    <property type="match status" value="1"/>
</dbReference>
<sequence>MDFSSLIKNRKKVLKPTKTIVTNTSGEKFEISSGIVRDLGIKVSPFIIDDKPNLNIDMIIPGLFLSSQDPVIDLDLLNSHKIKHVLSLGIDPDIKFHGINYYYVSILDLPEFDLLGVLNNCIEIIHKNINENILVHCNAGLSRSPTIIIGYLMALKKISYSQSYEIVKNKRYIRPNGGFVNKLMNLQHEDLPQVDKIN</sequence>
<name>A0AAV7IFC5_COTGL</name>
<dbReference type="InterPro" id="IPR016130">
    <property type="entry name" value="Tyr_Pase_AS"/>
</dbReference>
<dbReference type="PANTHER" id="PTHR46377">
    <property type="entry name" value="DUAL SPECIFICITY PROTEIN PHOSPHATASE 19"/>
    <property type="match status" value="1"/>
</dbReference>
<dbReference type="CDD" id="cd14498">
    <property type="entry name" value="DSP"/>
    <property type="match status" value="1"/>
</dbReference>
<dbReference type="SUPFAM" id="SSF52799">
    <property type="entry name" value="(Phosphotyrosine protein) phosphatases II"/>
    <property type="match status" value="1"/>
</dbReference>
<evidence type="ECO:0000256" key="2">
    <source>
        <dbReference type="ARBA" id="ARBA00022912"/>
    </source>
</evidence>
<dbReference type="InterPro" id="IPR020422">
    <property type="entry name" value="TYR_PHOSPHATASE_DUAL_dom"/>
</dbReference>
<dbReference type="InterPro" id="IPR029021">
    <property type="entry name" value="Prot-tyrosine_phosphatase-like"/>
</dbReference>
<evidence type="ECO:0000256" key="1">
    <source>
        <dbReference type="ARBA" id="ARBA00022801"/>
    </source>
</evidence>
<dbReference type="AlphaFoldDB" id="A0AAV7IFC5"/>
<feature type="domain" description="Tyrosine specific protein phosphatases" evidence="4">
    <location>
        <begin position="112"/>
        <end position="171"/>
    </location>
</feature>
<dbReference type="Proteomes" id="UP000826195">
    <property type="component" value="Unassembled WGS sequence"/>
</dbReference>
<dbReference type="SMART" id="SM00195">
    <property type="entry name" value="DSPc"/>
    <property type="match status" value="1"/>
</dbReference>
<dbReference type="InterPro" id="IPR000387">
    <property type="entry name" value="Tyr_Pase_dom"/>
</dbReference>
<feature type="domain" description="Tyrosine-protein phosphatase" evidence="3">
    <location>
        <begin position="55"/>
        <end position="192"/>
    </location>
</feature>
<comment type="caution">
    <text evidence="5">The sequence shown here is derived from an EMBL/GenBank/DDBJ whole genome shotgun (WGS) entry which is preliminary data.</text>
</comment>
<dbReference type="PROSITE" id="PS50054">
    <property type="entry name" value="TYR_PHOSPHATASE_DUAL"/>
    <property type="match status" value="1"/>
</dbReference>
<gene>
    <name evidence="5" type="ORF">KQX54_000506</name>
</gene>